<feature type="region of interest" description="Disordered" evidence="3">
    <location>
        <begin position="1"/>
        <end position="25"/>
    </location>
</feature>
<gene>
    <name evidence="6" type="ORF">H310_13951</name>
</gene>
<dbReference type="FunFam" id="1.10.10.60:FF:000010">
    <property type="entry name" value="Transcriptional activator Myb isoform A"/>
    <property type="match status" value="1"/>
</dbReference>
<proteinExistence type="predicted"/>
<feature type="domain" description="Myb-like" evidence="4">
    <location>
        <begin position="80"/>
        <end position="130"/>
    </location>
</feature>
<evidence type="ECO:0000256" key="2">
    <source>
        <dbReference type="ARBA" id="ARBA00023125"/>
    </source>
</evidence>
<feature type="compositionally biased region" description="Polar residues" evidence="3">
    <location>
        <begin position="245"/>
        <end position="255"/>
    </location>
</feature>
<accession>A0A024TC07</accession>
<feature type="domain" description="Myb-like" evidence="4">
    <location>
        <begin position="22"/>
        <end position="79"/>
    </location>
</feature>
<dbReference type="VEuPathDB" id="FungiDB:H310_13951"/>
<dbReference type="SUPFAM" id="SSF46689">
    <property type="entry name" value="Homeodomain-like"/>
    <property type="match status" value="1"/>
</dbReference>
<dbReference type="Gene3D" id="1.10.10.60">
    <property type="entry name" value="Homeodomain-like"/>
    <property type="match status" value="2"/>
</dbReference>
<feature type="region of interest" description="Disordered" evidence="3">
    <location>
        <begin position="234"/>
        <end position="270"/>
    </location>
</feature>
<dbReference type="PROSITE" id="PS50090">
    <property type="entry name" value="MYB_LIKE"/>
    <property type="match status" value="2"/>
</dbReference>
<dbReference type="RefSeq" id="XP_008879846.1">
    <property type="nucleotide sequence ID" value="XM_008881624.1"/>
</dbReference>
<keyword evidence="2" id="KW-0238">DNA-binding</keyword>
<evidence type="ECO:0000259" key="5">
    <source>
        <dbReference type="PROSITE" id="PS51294"/>
    </source>
</evidence>
<dbReference type="eggNOG" id="KOG0048">
    <property type="taxonomic scope" value="Eukaryota"/>
</dbReference>
<keyword evidence="1" id="KW-0677">Repeat</keyword>
<evidence type="ECO:0000313" key="6">
    <source>
        <dbReference type="EMBL" id="ETV91578.1"/>
    </source>
</evidence>
<feature type="domain" description="HTH myb-type" evidence="5">
    <location>
        <begin position="27"/>
        <end position="79"/>
    </location>
</feature>
<reference evidence="6" key="1">
    <citation type="submission" date="2013-12" db="EMBL/GenBank/DDBJ databases">
        <title>The Genome Sequence of Aphanomyces invadans NJM9701.</title>
        <authorList>
            <consortium name="The Broad Institute Genomics Platform"/>
            <person name="Russ C."/>
            <person name="Tyler B."/>
            <person name="van West P."/>
            <person name="Dieguez-Uribeondo J."/>
            <person name="Young S.K."/>
            <person name="Zeng Q."/>
            <person name="Gargeya S."/>
            <person name="Fitzgerald M."/>
            <person name="Abouelleil A."/>
            <person name="Alvarado L."/>
            <person name="Chapman S.B."/>
            <person name="Gainer-Dewar J."/>
            <person name="Goldberg J."/>
            <person name="Griggs A."/>
            <person name="Gujja S."/>
            <person name="Hansen M."/>
            <person name="Howarth C."/>
            <person name="Imamovic A."/>
            <person name="Ireland A."/>
            <person name="Larimer J."/>
            <person name="McCowan C."/>
            <person name="Murphy C."/>
            <person name="Pearson M."/>
            <person name="Poon T.W."/>
            <person name="Priest M."/>
            <person name="Roberts A."/>
            <person name="Saif S."/>
            <person name="Shea T."/>
            <person name="Sykes S."/>
            <person name="Wortman J."/>
            <person name="Nusbaum C."/>
            <person name="Birren B."/>
        </authorList>
    </citation>
    <scope>NUCLEOTIDE SEQUENCE [LARGE SCALE GENOMIC DNA]</scope>
    <source>
        <strain evidence="6">NJM9701</strain>
    </source>
</reference>
<feature type="compositionally biased region" description="Low complexity" evidence="3">
    <location>
        <begin position="157"/>
        <end position="171"/>
    </location>
</feature>
<sequence>MMSPMTPTNNDDLDSNGRRGGGTAYERRAWTRKEDDAIIRLVEEYGTKRWSVISDHLNNENFGNERTGKQCRTRWLNHLDPSIKKDPWTTEEESIIEDAQNRLGNKWAEISKLLPGRTDNAIKNHWYSSMRRTMRRIAKQVNKTTPTNMHGSSGNCPSTRPSSRQSSSSSPMLDDMAANHDDMLVHPSSSSSGQHHHSSVLHATSHSGRSSTLSTGITPKQASAFRECYNVLLHNKENPPHGSPSPLSNSNSAMTATPPKKSLSKRKRKDLRVCTGSSIEGGMFMPSTPRRLHHTQLLLTLLSNASEDPMTKCANAKRKKRSVPPSLPASSSFSSTAAAHAMSFPLSRSSDTSMALADHFAFHDIESPFQAFESLDFDLSEAVPTDPLFQGPATTPTHSERMTPSTTPAPPPLSLFSVRRSPHMASLLKTNAKFSFDDIDLASEMEQSSLDFYMNMESLPTVLRRSPRLRTDVSVAFPSPSSAATPLSSMMKKSAFHPPTIDVALGLHHDTFGFDNSMTPSLTSPQLSQWLDGSPRGFATAV</sequence>
<name>A0A024TC07_9STRA</name>
<dbReference type="InterPro" id="IPR050560">
    <property type="entry name" value="MYB_TF"/>
</dbReference>
<dbReference type="InterPro" id="IPR009057">
    <property type="entry name" value="Homeodomain-like_sf"/>
</dbReference>
<feature type="compositionally biased region" description="Polar residues" evidence="3">
    <location>
        <begin position="201"/>
        <end position="218"/>
    </location>
</feature>
<dbReference type="STRING" id="157072.A0A024TC07"/>
<dbReference type="SMART" id="SM00717">
    <property type="entry name" value="SANT"/>
    <property type="match status" value="2"/>
</dbReference>
<dbReference type="PANTHER" id="PTHR45614">
    <property type="entry name" value="MYB PROTEIN-RELATED"/>
    <property type="match status" value="1"/>
</dbReference>
<dbReference type="InterPro" id="IPR001005">
    <property type="entry name" value="SANT/Myb"/>
</dbReference>
<dbReference type="PANTHER" id="PTHR45614:SF274">
    <property type="entry name" value="MYB-LIKE DNA-BINDING PROTEIN"/>
    <property type="match status" value="1"/>
</dbReference>
<organism evidence="6">
    <name type="scientific">Aphanomyces invadans</name>
    <dbReference type="NCBI Taxonomy" id="157072"/>
    <lineage>
        <taxon>Eukaryota</taxon>
        <taxon>Sar</taxon>
        <taxon>Stramenopiles</taxon>
        <taxon>Oomycota</taxon>
        <taxon>Saprolegniomycetes</taxon>
        <taxon>Saprolegniales</taxon>
        <taxon>Verrucalvaceae</taxon>
        <taxon>Aphanomyces</taxon>
    </lineage>
</organism>
<dbReference type="EMBL" id="KI914009">
    <property type="protein sequence ID" value="ETV91578.1"/>
    <property type="molecule type" value="Genomic_DNA"/>
</dbReference>
<dbReference type="AlphaFoldDB" id="A0A024TC07"/>
<dbReference type="GO" id="GO:0000978">
    <property type="term" value="F:RNA polymerase II cis-regulatory region sequence-specific DNA binding"/>
    <property type="evidence" value="ECO:0007669"/>
    <property type="project" value="TreeGrafter"/>
</dbReference>
<protein>
    <submittedName>
        <fullName evidence="6">Uncharacterized protein</fullName>
    </submittedName>
</protein>
<dbReference type="GeneID" id="20091001"/>
<feature type="region of interest" description="Disordered" evidence="3">
    <location>
        <begin position="390"/>
        <end position="415"/>
    </location>
</feature>
<feature type="compositionally biased region" description="Polar residues" evidence="3">
    <location>
        <begin position="142"/>
        <end position="156"/>
    </location>
</feature>
<dbReference type="CDD" id="cd00167">
    <property type="entry name" value="SANT"/>
    <property type="match status" value="2"/>
</dbReference>
<dbReference type="OrthoDB" id="2143914at2759"/>
<evidence type="ECO:0000256" key="1">
    <source>
        <dbReference type="ARBA" id="ARBA00022737"/>
    </source>
</evidence>
<feature type="compositionally biased region" description="Polar residues" evidence="3">
    <location>
        <begin position="1"/>
        <end position="10"/>
    </location>
</feature>
<dbReference type="InterPro" id="IPR017930">
    <property type="entry name" value="Myb_dom"/>
</dbReference>
<evidence type="ECO:0000259" key="4">
    <source>
        <dbReference type="PROSITE" id="PS50090"/>
    </source>
</evidence>
<feature type="domain" description="HTH myb-type" evidence="5">
    <location>
        <begin position="80"/>
        <end position="134"/>
    </location>
</feature>
<evidence type="ECO:0000256" key="3">
    <source>
        <dbReference type="SAM" id="MobiDB-lite"/>
    </source>
</evidence>
<feature type="region of interest" description="Disordered" evidence="3">
    <location>
        <begin position="142"/>
        <end position="218"/>
    </location>
</feature>
<dbReference type="GO" id="GO:0005634">
    <property type="term" value="C:nucleus"/>
    <property type="evidence" value="ECO:0007669"/>
    <property type="project" value="TreeGrafter"/>
</dbReference>
<dbReference type="Pfam" id="PF13921">
    <property type="entry name" value="Myb_DNA-bind_6"/>
    <property type="match status" value="1"/>
</dbReference>
<dbReference type="PROSITE" id="PS51294">
    <property type="entry name" value="HTH_MYB"/>
    <property type="match status" value="2"/>
</dbReference>
<dbReference type="GO" id="GO:0000981">
    <property type="term" value="F:DNA-binding transcription factor activity, RNA polymerase II-specific"/>
    <property type="evidence" value="ECO:0007669"/>
    <property type="project" value="TreeGrafter"/>
</dbReference>